<keyword evidence="5 14" id="KW-0812">Transmembrane</keyword>
<evidence type="ECO:0000256" key="4">
    <source>
        <dbReference type="ARBA" id="ARBA00022475"/>
    </source>
</evidence>
<feature type="transmembrane region" description="Helical" evidence="14">
    <location>
        <begin position="155"/>
        <end position="175"/>
    </location>
</feature>
<dbReference type="KEGG" id="sgu:SGLAU_16600"/>
<dbReference type="InterPro" id="IPR014756">
    <property type="entry name" value="Ig_E-set"/>
</dbReference>
<keyword evidence="6" id="KW-0479">Metal-binding</keyword>
<dbReference type="InterPro" id="IPR032694">
    <property type="entry name" value="CopC/D"/>
</dbReference>
<feature type="compositionally biased region" description="Low complexity" evidence="13">
    <location>
        <begin position="441"/>
        <end position="461"/>
    </location>
</feature>
<dbReference type="SUPFAM" id="SSF81296">
    <property type="entry name" value="E set domains"/>
    <property type="match status" value="1"/>
</dbReference>
<evidence type="ECO:0000256" key="5">
    <source>
        <dbReference type="ARBA" id="ARBA00022692"/>
    </source>
</evidence>
<dbReference type="RefSeq" id="WP_043502256.1">
    <property type="nucleotide sequence ID" value="NZ_CP009438.1"/>
</dbReference>
<dbReference type="InterPro" id="IPR008457">
    <property type="entry name" value="Cu-R_CopD_dom"/>
</dbReference>
<feature type="transmembrane region" description="Helical" evidence="14">
    <location>
        <begin position="367"/>
        <end position="384"/>
    </location>
</feature>
<evidence type="ECO:0000256" key="2">
    <source>
        <dbReference type="ARBA" id="ARBA00004651"/>
    </source>
</evidence>
<dbReference type="GO" id="GO:0005507">
    <property type="term" value="F:copper ion binding"/>
    <property type="evidence" value="ECO:0007669"/>
    <property type="project" value="InterPro"/>
</dbReference>
<feature type="domain" description="Copper resistance protein D" evidence="17">
    <location>
        <begin position="360"/>
        <end position="437"/>
    </location>
</feature>
<feature type="domain" description="CopC" evidence="16">
    <location>
        <begin position="33"/>
        <end position="126"/>
    </location>
</feature>
<dbReference type="OrthoDB" id="5242236at2"/>
<evidence type="ECO:0000256" key="11">
    <source>
        <dbReference type="ARBA" id="ARBA00023136"/>
    </source>
</evidence>
<dbReference type="EMBL" id="CP009438">
    <property type="protein sequence ID" value="AIR99289.1"/>
    <property type="molecule type" value="Genomic_DNA"/>
</dbReference>
<dbReference type="STRING" id="1907.SGLAU_16600"/>
<name>A0A089XDP6_STRGA</name>
<feature type="region of interest" description="Disordered" evidence="13">
    <location>
        <begin position="429"/>
        <end position="480"/>
    </location>
</feature>
<keyword evidence="9 14" id="KW-1133">Transmembrane helix</keyword>
<feature type="transmembrane region" description="Helical" evidence="14">
    <location>
        <begin position="187"/>
        <end position="205"/>
    </location>
</feature>
<keyword evidence="7 15" id="KW-0732">Signal</keyword>
<dbReference type="HOGENOM" id="CLU_023176_0_0_11"/>
<dbReference type="FunFam" id="2.60.40.1220:FF:000001">
    <property type="entry name" value="CopC domain-containing protein YobA"/>
    <property type="match status" value="1"/>
</dbReference>
<evidence type="ECO:0000259" key="16">
    <source>
        <dbReference type="Pfam" id="PF04234"/>
    </source>
</evidence>
<dbReference type="GO" id="GO:0046688">
    <property type="term" value="P:response to copper ion"/>
    <property type="evidence" value="ECO:0007669"/>
    <property type="project" value="InterPro"/>
</dbReference>
<evidence type="ECO:0000256" key="3">
    <source>
        <dbReference type="ARBA" id="ARBA00010509"/>
    </source>
</evidence>
<dbReference type="PANTHER" id="PTHR34820:SF4">
    <property type="entry name" value="INNER MEMBRANE PROTEIN YEBZ"/>
    <property type="match status" value="1"/>
</dbReference>
<feature type="region of interest" description="Disordered" evidence="13">
    <location>
        <begin position="534"/>
        <end position="565"/>
    </location>
</feature>
<evidence type="ECO:0000256" key="13">
    <source>
        <dbReference type="SAM" id="MobiDB-lite"/>
    </source>
</evidence>
<dbReference type="Gene3D" id="2.60.40.1220">
    <property type="match status" value="1"/>
</dbReference>
<evidence type="ECO:0000256" key="14">
    <source>
        <dbReference type="SAM" id="Phobius"/>
    </source>
</evidence>
<keyword evidence="4" id="KW-1003">Cell membrane</keyword>
<dbReference type="eggNOG" id="COG2372">
    <property type="taxonomic scope" value="Bacteria"/>
</dbReference>
<evidence type="ECO:0000256" key="7">
    <source>
        <dbReference type="ARBA" id="ARBA00022729"/>
    </source>
</evidence>
<keyword evidence="10" id="KW-0186">Copper</keyword>
<evidence type="ECO:0000256" key="6">
    <source>
        <dbReference type="ARBA" id="ARBA00022723"/>
    </source>
</evidence>
<gene>
    <name evidence="18" type="ORF">SGLAU_16600</name>
</gene>
<dbReference type="GO" id="GO:0006825">
    <property type="term" value="P:copper ion transport"/>
    <property type="evidence" value="ECO:0007669"/>
    <property type="project" value="InterPro"/>
</dbReference>
<organism evidence="18 19">
    <name type="scientific">Streptomyces glaucescens</name>
    <dbReference type="NCBI Taxonomy" id="1907"/>
    <lineage>
        <taxon>Bacteria</taxon>
        <taxon>Bacillati</taxon>
        <taxon>Actinomycetota</taxon>
        <taxon>Actinomycetes</taxon>
        <taxon>Kitasatosporales</taxon>
        <taxon>Streptomycetaceae</taxon>
        <taxon>Streptomyces</taxon>
    </lineage>
</organism>
<feature type="compositionally biased region" description="Low complexity" evidence="13">
    <location>
        <begin position="544"/>
        <end position="553"/>
    </location>
</feature>
<evidence type="ECO:0000256" key="1">
    <source>
        <dbReference type="ARBA" id="ARBA00004418"/>
    </source>
</evidence>
<keyword evidence="8" id="KW-0574">Periplasm</keyword>
<dbReference type="InterPro" id="IPR014755">
    <property type="entry name" value="Cu-Rt/internalin_Ig-like"/>
</dbReference>
<feature type="transmembrane region" description="Helical" evidence="14">
    <location>
        <begin position="327"/>
        <end position="347"/>
    </location>
</feature>
<dbReference type="eggNOG" id="COG1276">
    <property type="taxonomic scope" value="Bacteria"/>
</dbReference>
<reference evidence="19" key="1">
    <citation type="journal article" date="2015" name="J. Biotechnol.">
        <title>Complete genome sequence of the actinobacterium Streptomyces glaucescens GLA.O (DSM 40922) consisting of a linear chromosome and one linear plasmid.</title>
        <authorList>
            <person name="Ortseifen V."/>
            <person name="Winkler A."/>
            <person name="Albersmeier A."/>
            <person name="Wendler S."/>
            <person name="Puhler A."/>
            <person name="Kalinowski J."/>
            <person name="Ruckert C."/>
        </authorList>
    </citation>
    <scope>NUCLEOTIDE SEQUENCE [LARGE SCALE GENOMIC DNA]</scope>
    <source>
        <strain evidence="19">DSM 40922 / GLA O</strain>
    </source>
</reference>
<evidence type="ECO:0000256" key="12">
    <source>
        <dbReference type="ARBA" id="ARBA00070395"/>
    </source>
</evidence>
<feature type="signal peptide" evidence="15">
    <location>
        <begin position="1"/>
        <end position="34"/>
    </location>
</feature>
<evidence type="ECO:0000256" key="10">
    <source>
        <dbReference type="ARBA" id="ARBA00023008"/>
    </source>
</evidence>
<feature type="compositionally biased region" description="Gly residues" evidence="13">
    <location>
        <begin position="462"/>
        <end position="474"/>
    </location>
</feature>
<dbReference type="AlphaFoldDB" id="A0A089XDP6"/>
<feature type="transmembrane region" description="Helical" evidence="14">
    <location>
        <begin position="236"/>
        <end position="258"/>
    </location>
</feature>
<dbReference type="InterPro" id="IPR007348">
    <property type="entry name" value="CopC_dom"/>
</dbReference>
<feature type="chain" id="PRO_5001851647" description="Protein YobA" evidence="15">
    <location>
        <begin position="35"/>
        <end position="668"/>
    </location>
</feature>
<evidence type="ECO:0000313" key="19">
    <source>
        <dbReference type="Proteomes" id="UP000029482"/>
    </source>
</evidence>
<comment type="subcellular location">
    <subcellularLocation>
        <location evidence="2">Cell membrane</location>
        <topology evidence="2">Multi-pass membrane protein</topology>
    </subcellularLocation>
    <subcellularLocation>
        <location evidence="1">Periplasm</location>
    </subcellularLocation>
</comment>
<dbReference type="GO" id="GO:0005886">
    <property type="term" value="C:plasma membrane"/>
    <property type="evidence" value="ECO:0007669"/>
    <property type="project" value="UniProtKB-SubCell"/>
</dbReference>
<accession>A0A089XDP6</accession>
<evidence type="ECO:0000256" key="15">
    <source>
        <dbReference type="SAM" id="SignalP"/>
    </source>
</evidence>
<proteinExistence type="inferred from homology"/>
<dbReference type="Pfam" id="PF05425">
    <property type="entry name" value="CopD"/>
    <property type="match status" value="1"/>
</dbReference>
<dbReference type="PANTHER" id="PTHR34820">
    <property type="entry name" value="INNER MEMBRANE PROTEIN YEBZ"/>
    <property type="match status" value="1"/>
</dbReference>
<keyword evidence="11 14" id="KW-0472">Membrane</keyword>
<keyword evidence="19" id="KW-1185">Reference proteome</keyword>
<evidence type="ECO:0000259" key="17">
    <source>
        <dbReference type="Pfam" id="PF05425"/>
    </source>
</evidence>
<dbReference type="GO" id="GO:0042597">
    <property type="term" value="C:periplasmic space"/>
    <property type="evidence" value="ECO:0007669"/>
    <property type="project" value="UniProtKB-SubCell"/>
</dbReference>
<feature type="transmembrane region" description="Helical" evidence="14">
    <location>
        <begin position="396"/>
        <end position="418"/>
    </location>
</feature>
<evidence type="ECO:0000256" key="8">
    <source>
        <dbReference type="ARBA" id="ARBA00022764"/>
    </source>
</evidence>
<evidence type="ECO:0000313" key="18">
    <source>
        <dbReference type="EMBL" id="AIR99289.1"/>
    </source>
</evidence>
<protein>
    <recommendedName>
        <fullName evidence="12">Protein YobA</fullName>
    </recommendedName>
</protein>
<dbReference type="Proteomes" id="UP000029482">
    <property type="component" value="Chromosome"/>
</dbReference>
<evidence type="ECO:0000256" key="9">
    <source>
        <dbReference type="ARBA" id="ARBA00022989"/>
    </source>
</evidence>
<comment type="similarity">
    <text evidence="3">Belongs to the CopC family.</text>
</comment>
<feature type="transmembrane region" description="Helical" evidence="14">
    <location>
        <begin position="288"/>
        <end position="307"/>
    </location>
</feature>
<dbReference type="Pfam" id="PF04234">
    <property type="entry name" value="CopC"/>
    <property type="match status" value="1"/>
</dbReference>
<sequence length="668" mass="67973">MTQTIAPRVRSLVLLLLAVAAALLAGAAPASAHAALTSSDPRQGAVVDQAPEQVSLTFSETVALSDDALRVLDPKGGRADTGEARGTGATYTVKLRPGLPDGTYTVSYQVVSADSHPVVGAFTFSIGAPSATTVTVPEATAGGGAVGFLYGVGRYASYAGFIVLVGGAAFLLACWPRGTGVRAVQRLVVSGWVTLTAATLALLLLRGSYTTSGKAGDVLDLELLGQVLQTKTGAALVSRLLLLAAAALFVAVLFGAYAKRTEGEDGEPGEGGAAGEDGGEAGKEARDLAFGLSVGGAVVAAGLAASWAMAEHASTGIQPGIAMPVDVLHLLAVAAWLGGLAALLVALHRAPATAPLGTTAVRRFSQLAFGSVLVLVVTGLYQSWRQVGSWSALTGTRYGQLLCLKAGLVVLLVGIAWFSRRWTGRLTDTATAGSEREPERVAAAPGATADADGAGAVTGADDAGGGTAVTGRGDGVAPERAAQLARQRAAVDAARRKRLRDADPARTGLRRSVLAEAGVAVVLLAVTTLLTSTEPGRTQEEAEAATAASAQTSPAGTVTLDMPFDTGGQDGKGVVRIDLDPARTGANALHIFVTRPNGRAFDVPEVKVAFTLESQDIGPLPVVPDHITTGHWSANGVQIPMAGEWKIAVTVRTSDIDQVTVDKNTQIG</sequence>